<name>G8BNW5_TETPH</name>
<dbReference type="OrthoDB" id="4036304at2759"/>
<dbReference type="GO" id="GO:0005737">
    <property type="term" value="C:cytoplasm"/>
    <property type="evidence" value="ECO:0007669"/>
    <property type="project" value="UniProtKB-SubCell"/>
</dbReference>
<evidence type="ECO:0000256" key="5">
    <source>
        <dbReference type="ARBA" id="ARBA00023054"/>
    </source>
</evidence>
<dbReference type="Pfam" id="PF17084">
    <property type="entry name" value="TDA11"/>
    <property type="match status" value="1"/>
</dbReference>
<dbReference type="OMA" id="SKHINSP"/>
<dbReference type="InterPro" id="IPR031388">
    <property type="entry name" value="Tda11"/>
</dbReference>
<dbReference type="RefSeq" id="XP_003684027.1">
    <property type="nucleotide sequence ID" value="XM_003683979.1"/>
</dbReference>
<dbReference type="Proteomes" id="UP000005666">
    <property type="component" value="Chromosome 1"/>
</dbReference>
<keyword evidence="4 6" id="KW-0963">Cytoplasm</keyword>
<keyword evidence="5 6" id="KW-0175">Coiled coil</keyword>
<feature type="region of interest" description="Disordered" evidence="7">
    <location>
        <begin position="173"/>
        <end position="208"/>
    </location>
</feature>
<organism evidence="8 9">
    <name type="scientific">Tetrapisispora phaffii (strain ATCC 24235 / CBS 4417 / NBRC 1672 / NRRL Y-8282 / UCD 70-5)</name>
    <name type="common">Yeast</name>
    <name type="synonym">Fabospora phaffii</name>
    <dbReference type="NCBI Taxonomy" id="1071381"/>
    <lineage>
        <taxon>Eukaryota</taxon>
        <taxon>Fungi</taxon>
        <taxon>Dikarya</taxon>
        <taxon>Ascomycota</taxon>
        <taxon>Saccharomycotina</taxon>
        <taxon>Saccharomycetes</taxon>
        <taxon>Saccharomycetales</taxon>
        <taxon>Saccharomycetaceae</taxon>
        <taxon>Tetrapisispora</taxon>
    </lineage>
</organism>
<evidence type="ECO:0000256" key="3">
    <source>
        <dbReference type="ARBA" id="ARBA00014140"/>
    </source>
</evidence>
<dbReference type="KEGG" id="tpf:TPHA_0A05180"/>
<proteinExistence type="inferred from homology"/>
<feature type="coiled-coil region" evidence="6">
    <location>
        <begin position="212"/>
        <end position="246"/>
    </location>
</feature>
<evidence type="ECO:0000256" key="4">
    <source>
        <dbReference type="ARBA" id="ARBA00022490"/>
    </source>
</evidence>
<evidence type="ECO:0000313" key="8">
    <source>
        <dbReference type="EMBL" id="CCE61593.1"/>
    </source>
</evidence>
<evidence type="ECO:0000256" key="6">
    <source>
        <dbReference type="RuleBase" id="RU362140"/>
    </source>
</evidence>
<dbReference type="eggNOG" id="ENOG502S2SD">
    <property type="taxonomic scope" value="Eukaryota"/>
</dbReference>
<comment type="subcellular location">
    <subcellularLocation>
        <location evidence="1 6">Cytoplasm</location>
    </subcellularLocation>
</comment>
<dbReference type="EMBL" id="HE612856">
    <property type="protein sequence ID" value="CCE61593.1"/>
    <property type="molecule type" value="Genomic_DNA"/>
</dbReference>
<gene>
    <name evidence="8" type="primary">TPHA0A05180</name>
    <name evidence="6" type="synonym">TDA11</name>
    <name evidence="8" type="ordered locus">TPHA_0A05180</name>
</gene>
<dbReference type="AlphaFoldDB" id="G8BNW5"/>
<feature type="compositionally biased region" description="Polar residues" evidence="7">
    <location>
        <begin position="173"/>
        <end position="203"/>
    </location>
</feature>
<dbReference type="GeneID" id="11532792"/>
<sequence length="564" mass="63128">MTALIDDTSESRVNGKTRRIRDSLSITNFDEFIENGDSMLKVDTTTRQGTIRENRTTPSPKKAINENTVIAPVRSISSNRNQLSPKSLTPTRLNSFEHPLRENEDSNDNNAPLIRKKISRSNTKSNRRSLIQPIAVPSSPNNESINGAILGASQLSPNQANDRLFQTHKRILSNTSYHSRQNSSNSVLTDTSIHNNNPINSSRIGEDPTNDINTLLKKLASKEQELLEMKQRIEDTKKQLISEEQMYNDNILELKELKVLVSKHLNTNNATVITSPVKIENNIGDSTINSNTQLYIPKVRHSSGTKIGLSNLDSEHNGSHMNQSTGLVNEGIDNVNTITDLPKNQPSKRVSSWKNPLSLFNQLDQRLQQEVEKKLYADTNTDPHPVEGMDSQSLLGSETSQIKKSPSKLFPPLTDSTDELASEKQQAQYSKYISADDYVSINAASEQQQQSGSSLWNFVSGMKTGLLGITEKPESGIYQRNMDAKRNAKSVYDSNNKDQYSNSSSDLNVNDIKQFKTPNKVKSVMNDIEDVEQLGNNNDESSDNSITTRRNKFKTNVFVELKDF</sequence>
<evidence type="ECO:0000256" key="1">
    <source>
        <dbReference type="ARBA" id="ARBA00004496"/>
    </source>
</evidence>
<dbReference type="HOGENOM" id="CLU_046807_0_0_1"/>
<accession>G8BNW5</accession>
<reference evidence="8 9" key="1">
    <citation type="journal article" date="2011" name="Proc. Natl. Acad. Sci. U.S.A.">
        <title>Evolutionary erosion of yeast sex chromosomes by mating-type switching accidents.</title>
        <authorList>
            <person name="Gordon J.L."/>
            <person name="Armisen D."/>
            <person name="Proux-Wera E."/>
            <person name="Oheigeartaigh S.S."/>
            <person name="Byrne K.P."/>
            <person name="Wolfe K.H."/>
        </authorList>
    </citation>
    <scope>NUCLEOTIDE SEQUENCE [LARGE SCALE GENOMIC DNA]</scope>
    <source>
        <strain evidence="9">ATCC 24235 / CBS 4417 / NBRC 1672 / NRRL Y-8282 / UCD 70-5</strain>
    </source>
</reference>
<keyword evidence="9" id="KW-1185">Reference proteome</keyword>
<comment type="similarity">
    <text evidence="2 6">Belongs to the TDA11 family.</text>
</comment>
<evidence type="ECO:0000256" key="7">
    <source>
        <dbReference type="SAM" id="MobiDB-lite"/>
    </source>
</evidence>
<evidence type="ECO:0000313" key="9">
    <source>
        <dbReference type="Proteomes" id="UP000005666"/>
    </source>
</evidence>
<feature type="compositionally biased region" description="Polar residues" evidence="7">
    <location>
        <begin position="75"/>
        <end position="94"/>
    </location>
</feature>
<evidence type="ECO:0000256" key="2">
    <source>
        <dbReference type="ARBA" id="ARBA00008382"/>
    </source>
</evidence>
<protein>
    <recommendedName>
        <fullName evidence="3 6">Topoisomerase I damage affected protein 11</fullName>
    </recommendedName>
</protein>
<feature type="region of interest" description="Disordered" evidence="7">
    <location>
        <begin position="75"/>
        <end position="147"/>
    </location>
</feature>